<dbReference type="PATRIC" id="fig|317.175.peg.451"/>
<reference evidence="1 2" key="1">
    <citation type="submission" date="2014-07" db="EMBL/GenBank/DDBJ databases">
        <title>Draft Genome Sequences of Environmental Pseudomonas syringae strains.</title>
        <authorList>
            <person name="Baltrus D.A."/>
            <person name="Berge O."/>
            <person name="Morris C."/>
        </authorList>
    </citation>
    <scope>NUCLEOTIDE SEQUENCE [LARGE SCALE GENOMIC DNA]</scope>
    <source>
        <strain evidence="1 2">GAW0119</strain>
    </source>
</reference>
<comment type="caution">
    <text evidence="1">The sequence shown here is derived from an EMBL/GenBank/DDBJ whole genome shotgun (WGS) entry which is preliminary data.</text>
</comment>
<organism evidence="1 2">
    <name type="scientific">Pseudomonas syringae</name>
    <dbReference type="NCBI Taxonomy" id="317"/>
    <lineage>
        <taxon>Bacteria</taxon>
        <taxon>Pseudomonadati</taxon>
        <taxon>Pseudomonadota</taxon>
        <taxon>Gammaproteobacteria</taxon>
        <taxon>Pseudomonadales</taxon>
        <taxon>Pseudomonadaceae</taxon>
        <taxon>Pseudomonas</taxon>
    </lineage>
</organism>
<dbReference type="EMBL" id="JPQU01000016">
    <property type="protein sequence ID" value="KFE57630.1"/>
    <property type="molecule type" value="Genomic_DNA"/>
</dbReference>
<protein>
    <submittedName>
        <fullName evidence="1">Uncharacterized protein</fullName>
    </submittedName>
</protein>
<evidence type="ECO:0000313" key="2">
    <source>
        <dbReference type="Proteomes" id="UP000028631"/>
    </source>
</evidence>
<evidence type="ECO:0000313" key="1">
    <source>
        <dbReference type="EMBL" id="KFE57630.1"/>
    </source>
</evidence>
<gene>
    <name evidence="1" type="ORF">IV01_02140</name>
</gene>
<name>A0A085VQB7_PSESX</name>
<proteinExistence type="predicted"/>
<dbReference type="AlphaFoldDB" id="A0A085VQB7"/>
<keyword evidence="2" id="KW-1185">Reference proteome</keyword>
<accession>A0A085VQB7</accession>
<dbReference type="Proteomes" id="UP000028631">
    <property type="component" value="Unassembled WGS sequence"/>
</dbReference>
<sequence>MRVLNPLNVRGARSLQMVCAGNEVLRAEMNMGWSLAVEAQDFAFFDVNSLSERMTKVVGCF</sequence>